<keyword evidence="6" id="KW-1185">Reference proteome</keyword>
<dbReference type="PANTHER" id="PTHR22012">
    <property type="entry name" value="FIBROUS SHEATH INTERACTING PROTEIN 1"/>
    <property type="match status" value="1"/>
</dbReference>
<dbReference type="InterPro" id="IPR026246">
    <property type="entry name" value="Fsip1"/>
</dbReference>
<sequence>MLQSTPRRCEYPGEAENTKLFLALEAPHAAKSKVEADFQPVFGTQPPDDNDIDNGHVERSKKNMTRSTKSCEDSDAPQGKKKQDFVKKNIELAGAAGGLVPMTPAEKERLAELLREIDEEDEREKHPPVGGPRDCEGDAWVLSVPTGHGYTPDPAQLEELRYIDSRLNLLCPVEDLWSMQSSFVNSSMSQGPGSDSGWELGRETWATGGGEGGGGGATGRETEERAGDAACPGDATEAEEMTSLGEEQLRSLLDECELTQSSNPQPAISDALLAALLRDPYTSSLAHLGHS</sequence>
<name>A0A9Q0ETU4_9TELE</name>
<evidence type="ECO:0000313" key="5">
    <source>
        <dbReference type="EMBL" id="KAJ3613334.1"/>
    </source>
</evidence>
<evidence type="ECO:0000256" key="3">
    <source>
        <dbReference type="ARBA" id="ARBA00023054"/>
    </source>
</evidence>
<organism evidence="5 6">
    <name type="scientific">Muraenolepis orangiensis</name>
    <name type="common">Patagonian moray cod</name>
    <dbReference type="NCBI Taxonomy" id="630683"/>
    <lineage>
        <taxon>Eukaryota</taxon>
        <taxon>Metazoa</taxon>
        <taxon>Chordata</taxon>
        <taxon>Craniata</taxon>
        <taxon>Vertebrata</taxon>
        <taxon>Euteleostomi</taxon>
        <taxon>Actinopterygii</taxon>
        <taxon>Neopterygii</taxon>
        <taxon>Teleostei</taxon>
        <taxon>Neoteleostei</taxon>
        <taxon>Acanthomorphata</taxon>
        <taxon>Zeiogadaria</taxon>
        <taxon>Gadariae</taxon>
        <taxon>Gadiformes</taxon>
        <taxon>Muraenolepidoidei</taxon>
        <taxon>Muraenolepididae</taxon>
        <taxon>Muraenolepis</taxon>
    </lineage>
</organism>
<evidence type="ECO:0000256" key="2">
    <source>
        <dbReference type="ARBA" id="ARBA00019480"/>
    </source>
</evidence>
<feature type="region of interest" description="Disordered" evidence="4">
    <location>
        <begin position="188"/>
        <end position="244"/>
    </location>
</feature>
<protein>
    <recommendedName>
        <fullName evidence="2">Fibrous sheath-interacting protein 1</fullName>
    </recommendedName>
</protein>
<keyword evidence="3" id="KW-0175">Coiled coil</keyword>
<comment type="similarity">
    <text evidence="1">Belongs to the FSIP1 family.</text>
</comment>
<feature type="region of interest" description="Disordered" evidence="4">
    <location>
        <begin position="35"/>
        <end position="84"/>
    </location>
</feature>
<proteinExistence type="inferred from homology"/>
<gene>
    <name evidence="5" type="ORF">NHX12_019584</name>
</gene>
<dbReference type="OrthoDB" id="9946895at2759"/>
<dbReference type="PRINTS" id="PR02075">
    <property type="entry name" value="FIBSHEATHIP1"/>
</dbReference>
<feature type="region of interest" description="Disordered" evidence="4">
    <location>
        <begin position="117"/>
        <end position="140"/>
    </location>
</feature>
<accession>A0A9Q0ETU4</accession>
<evidence type="ECO:0000256" key="4">
    <source>
        <dbReference type="SAM" id="MobiDB-lite"/>
    </source>
</evidence>
<reference evidence="5" key="1">
    <citation type="submission" date="2022-07" db="EMBL/GenBank/DDBJ databases">
        <title>Chromosome-level genome of Muraenolepis orangiensis.</title>
        <authorList>
            <person name="Kim J."/>
        </authorList>
    </citation>
    <scope>NUCLEOTIDE SEQUENCE</scope>
    <source>
        <strain evidence="5">KU_S4_2022</strain>
        <tissue evidence="5">Muscle</tissue>
    </source>
</reference>
<comment type="caution">
    <text evidence="5">The sequence shown here is derived from an EMBL/GenBank/DDBJ whole genome shotgun (WGS) entry which is preliminary data.</text>
</comment>
<dbReference type="AlphaFoldDB" id="A0A9Q0ETU4"/>
<feature type="compositionally biased region" description="Gly residues" evidence="4">
    <location>
        <begin position="207"/>
        <end position="218"/>
    </location>
</feature>
<dbReference type="Proteomes" id="UP001148018">
    <property type="component" value="Unassembled WGS sequence"/>
</dbReference>
<evidence type="ECO:0000256" key="1">
    <source>
        <dbReference type="ARBA" id="ARBA00010495"/>
    </source>
</evidence>
<evidence type="ECO:0000313" key="6">
    <source>
        <dbReference type="Proteomes" id="UP001148018"/>
    </source>
</evidence>
<dbReference type="Pfam" id="PF15554">
    <property type="entry name" value="FSIP1"/>
    <property type="match status" value="1"/>
</dbReference>
<dbReference type="EMBL" id="JANIIK010000035">
    <property type="protein sequence ID" value="KAJ3613334.1"/>
    <property type="molecule type" value="Genomic_DNA"/>
</dbReference>
<dbReference type="PANTHER" id="PTHR22012:SF2">
    <property type="entry name" value="FIBROUS SHEATH-INTERACTING PROTEIN 1"/>
    <property type="match status" value="1"/>
</dbReference>